<name>K1XJJ0_9BACT</name>
<dbReference type="EMBL" id="AMFJ01036085">
    <property type="protein sequence ID" value="EKD25371.1"/>
    <property type="molecule type" value="Genomic_DNA"/>
</dbReference>
<organism evidence="1">
    <name type="scientific">uncultured bacterium</name>
    <name type="common">gcode 4</name>
    <dbReference type="NCBI Taxonomy" id="1234023"/>
    <lineage>
        <taxon>Bacteria</taxon>
        <taxon>environmental samples</taxon>
    </lineage>
</organism>
<proteinExistence type="predicted"/>
<gene>
    <name evidence="1" type="ORF">ACD_80C00078G0005</name>
</gene>
<evidence type="ECO:0000313" key="1">
    <source>
        <dbReference type="EMBL" id="EKD25371.1"/>
    </source>
</evidence>
<comment type="caution">
    <text evidence="1">The sequence shown here is derived from an EMBL/GenBank/DDBJ whole genome shotgun (WGS) entry which is preliminary data.</text>
</comment>
<sequence>MRQGKKIDKKATIKKILDWGNESIGRSINVDKFNASMQKPDWEKTLKELAKGCQVEIVYQQTLEELNPKPGQWYTAWTKNTDKMFNADETINVVVFISETKKTAQLGSSHLMDTSMLYEPKLVTPDEAKEHLEKDLETMALAAANEKDYKKGMATLFHKFMKQFYEKHFSLEKVNNK</sequence>
<protein>
    <submittedName>
        <fullName evidence="1">Uncharacterized protein</fullName>
    </submittedName>
</protein>
<accession>K1XJJ0</accession>
<reference evidence="1" key="1">
    <citation type="journal article" date="2012" name="Science">
        <title>Fermentation, hydrogen, and sulfur metabolism in multiple uncultivated bacterial phyla.</title>
        <authorList>
            <person name="Wrighton K.C."/>
            <person name="Thomas B.C."/>
            <person name="Sharon I."/>
            <person name="Miller C.S."/>
            <person name="Castelle C.J."/>
            <person name="VerBerkmoes N.C."/>
            <person name="Wilkins M.J."/>
            <person name="Hettich R.L."/>
            <person name="Lipton M.S."/>
            <person name="Williams K.H."/>
            <person name="Long P.E."/>
            <person name="Banfield J.F."/>
        </authorList>
    </citation>
    <scope>NUCLEOTIDE SEQUENCE [LARGE SCALE GENOMIC DNA]</scope>
</reference>
<dbReference type="AlphaFoldDB" id="K1XJJ0"/>